<dbReference type="InterPro" id="IPR002347">
    <property type="entry name" value="SDR_fam"/>
</dbReference>
<keyword evidence="4" id="KW-1185">Reference proteome</keyword>
<evidence type="ECO:0000313" key="4">
    <source>
        <dbReference type="Proteomes" id="UP000325827"/>
    </source>
</evidence>
<dbReference type="PRINTS" id="PR00081">
    <property type="entry name" value="GDHRDH"/>
</dbReference>
<dbReference type="Gene3D" id="3.40.50.720">
    <property type="entry name" value="NAD(P)-binding Rossmann-like Domain"/>
    <property type="match status" value="1"/>
</dbReference>
<comment type="caution">
    <text evidence="3">The sequence shown here is derived from an EMBL/GenBank/DDBJ whole genome shotgun (WGS) entry which is preliminary data.</text>
</comment>
<evidence type="ECO:0000256" key="1">
    <source>
        <dbReference type="ARBA" id="ARBA00006484"/>
    </source>
</evidence>
<dbReference type="OrthoDB" id="4350228at2"/>
<dbReference type="InterPro" id="IPR050259">
    <property type="entry name" value="SDR"/>
</dbReference>
<accession>A0A5J5J178</accession>
<dbReference type="EMBL" id="VYSA01000002">
    <property type="protein sequence ID" value="KAA9108225.1"/>
    <property type="molecule type" value="Genomic_DNA"/>
</dbReference>
<keyword evidence="2" id="KW-0560">Oxidoreductase</keyword>
<dbReference type="Pfam" id="PF13561">
    <property type="entry name" value="adh_short_C2"/>
    <property type="match status" value="1"/>
</dbReference>
<dbReference type="AlphaFoldDB" id="A0A5J5J178"/>
<dbReference type="GO" id="GO:0016491">
    <property type="term" value="F:oxidoreductase activity"/>
    <property type="evidence" value="ECO:0007669"/>
    <property type="project" value="UniProtKB-KW"/>
</dbReference>
<proteinExistence type="inferred from homology"/>
<name>A0A5J5J178_9MICO</name>
<dbReference type="FunFam" id="3.40.50.720:FF:000084">
    <property type="entry name" value="Short-chain dehydrogenase reductase"/>
    <property type="match status" value="1"/>
</dbReference>
<dbReference type="InterPro" id="IPR036291">
    <property type="entry name" value="NAD(P)-bd_dom_sf"/>
</dbReference>
<gene>
    <name evidence="3" type="ORF">F6B43_12570</name>
</gene>
<dbReference type="SUPFAM" id="SSF51735">
    <property type="entry name" value="NAD(P)-binding Rossmann-fold domains"/>
    <property type="match status" value="1"/>
</dbReference>
<comment type="similarity">
    <text evidence="1">Belongs to the short-chain dehydrogenases/reductases (SDR) family.</text>
</comment>
<evidence type="ECO:0000313" key="3">
    <source>
        <dbReference type="EMBL" id="KAA9108225.1"/>
    </source>
</evidence>
<evidence type="ECO:0000256" key="2">
    <source>
        <dbReference type="ARBA" id="ARBA00023002"/>
    </source>
</evidence>
<organism evidence="3 4">
    <name type="scientific">Microbacterium rhizomatis</name>
    <dbReference type="NCBI Taxonomy" id="1631477"/>
    <lineage>
        <taxon>Bacteria</taxon>
        <taxon>Bacillati</taxon>
        <taxon>Actinomycetota</taxon>
        <taxon>Actinomycetes</taxon>
        <taxon>Micrococcales</taxon>
        <taxon>Microbacteriaceae</taxon>
        <taxon>Microbacterium</taxon>
    </lineage>
</organism>
<protein>
    <submittedName>
        <fullName evidence="3">SDR family oxidoreductase</fullName>
    </submittedName>
</protein>
<dbReference type="Proteomes" id="UP000325827">
    <property type="component" value="Unassembled WGS sequence"/>
</dbReference>
<dbReference type="PANTHER" id="PTHR42879">
    <property type="entry name" value="3-OXOACYL-(ACYL-CARRIER-PROTEIN) REDUCTASE"/>
    <property type="match status" value="1"/>
</dbReference>
<reference evidence="4" key="1">
    <citation type="submission" date="2019-09" db="EMBL/GenBank/DDBJ databases">
        <title>Mumia zhuanghuii sp. nov. isolated from the intestinal contents of plateau pika (Ochotona curzoniae) in the Qinghai-Tibet plateau of China.</title>
        <authorList>
            <person name="Tian Z."/>
        </authorList>
    </citation>
    <scope>NUCLEOTIDE SEQUENCE [LARGE SCALE GENOMIC DNA]</scope>
    <source>
        <strain evidence="4">JCM 30598</strain>
    </source>
</reference>
<sequence>MKRSLDFSVSLPSVRHPDAGLSTFQDSEFVKRLLDERTRRLLGSDQPKRGDAVDLQLAGRVAVVTGASGGIGRAASRMLAAEGADVVLVARRPEALRDAATDIEGVAGASPLVLDLDVTDPRSAARIGEAVRERHGRLDILVNAAGAAERPGEALTDEIWLRQFELNFHAKRRLAEAVLPMIRASDQGRIVNFVGLLEPSVVSAAQAAVAACILWSKALARTVAPDGVTVNCVAPGRVESEQVRRALPDGEAKDAFIRQWIPAGRLGTADEAAALVAFLVSGPAAYITGDTFSVDGGMHRSI</sequence>
<dbReference type="PANTHER" id="PTHR42879:SF2">
    <property type="entry name" value="3-OXOACYL-[ACYL-CARRIER-PROTEIN] REDUCTASE FABG"/>
    <property type="match status" value="1"/>
</dbReference>